<protein>
    <submittedName>
        <fullName evidence="2">1,2-phenylacetyl-CoA epoxidase subunit PaaA</fullName>
    </submittedName>
</protein>
<evidence type="ECO:0000256" key="1">
    <source>
        <dbReference type="SAM" id="MobiDB-lite"/>
    </source>
</evidence>
<dbReference type="RefSeq" id="WP_267162215.1">
    <property type="nucleotide sequence ID" value="NZ_CP112972.1"/>
</dbReference>
<dbReference type="Gene3D" id="1.20.1260.10">
    <property type="match status" value="1"/>
</dbReference>
<evidence type="ECO:0000313" key="3">
    <source>
        <dbReference type="Proteomes" id="UP001596445"/>
    </source>
</evidence>
<name>A0ABD5W873_9EURY</name>
<dbReference type="PANTHER" id="PTHR30458:SF2">
    <property type="entry name" value="1,2-PHENYLACETYL-COA EPOXIDASE, SUBUNIT A"/>
    <property type="match status" value="1"/>
</dbReference>
<dbReference type="InterPro" id="IPR052703">
    <property type="entry name" value="Aromatic_CoA_ox/epox"/>
</dbReference>
<gene>
    <name evidence="2" type="primary">paaA</name>
    <name evidence="2" type="ORF">ACFQQG_16235</name>
</gene>
<dbReference type="InterPro" id="IPR011881">
    <property type="entry name" value="PaaA"/>
</dbReference>
<proteinExistence type="predicted"/>
<sequence length="301" mass="34885">MSSEQSIKERVQNGEKVEPSDDLPEEYRKAAQRMIQFHANSEIVGTLPEKQWIKKAPSLQRKRAISAKVQDEAGHAQVLYRVAETLGLKSRQEMLDELVEGDSKYVTVFNYPTKTWADAGYIAMFIDGAAMFRQGSLVESSYAPYSRGLRKICYEESFHVKHGEDIVRSLATGSRKEQEMIQDAVDRWYEPTLQFFGPRDHMSDHTDELQEWGLKVKSNDELRQQFLDEFYVPKLEKYGLELPDDKLEYDEDAERWNYSQLDWDHFLDVSRGGGPMNDERLSDRQDALENNDWVRRAAGVA</sequence>
<reference evidence="2 3" key="1">
    <citation type="journal article" date="2019" name="Int. J. Syst. Evol. Microbiol.">
        <title>The Global Catalogue of Microorganisms (GCM) 10K type strain sequencing project: providing services to taxonomists for standard genome sequencing and annotation.</title>
        <authorList>
            <consortium name="The Broad Institute Genomics Platform"/>
            <consortium name="The Broad Institute Genome Sequencing Center for Infectious Disease"/>
            <person name="Wu L."/>
            <person name="Ma J."/>
        </authorList>
    </citation>
    <scope>NUCLEOTIDE SEQUENCE [LARGE SCALE GENOMIC DNA]</scope>
    <source>
        <strain evidence="2 3">JCM 30072</strain>
    </source>
</reference>
<organism evidence="2 3">
    <name type="scientific">Halovenus salina</name>
    <dbReference type="NCBI Taxonomy" id="1510225"/>
    <lineage>
        <taxon>Archaea</taxon>
        <taxon>Methanobacteriati</taxon>
        <taxon>Methanobacteriota</taxon>
        <taxon>Stenosarchaea group</taxon>
        <taxon>Halobacteria</taxon>
        <taxon>Halobacteriales</taxon>
        <taxon>Haloarculaceae</taxon>
        <taxon>Halovenus</taxon>
    </lineage>
</organism>
<dbReference type="Pfam" id="PF05138">
    <property type="entry name" value="PaaA_PaaC"/>
    <property type="match status" value="1"/>
</dbReference>
<dbReference type="SUPFAM" id="SSF47240">
    <property type="entry name" value="Ferritin-like"/>
    <property type="match status" value="1"/>
</dbReference>
<feature type="region of interest" description="Disordered" evidence="1">
    <location>
        <begin position="1"/>
        <end position="25"/>
    </location>
</feature>
<accession>A0ABD5W873</accession>
<dbReference type="GeneID" id="76631602"/>
<comment type="caution">
    <text evidence="2">The sequence shown here is derived from an EMBL/GenBank/DDBJ whole genome shotgun (WGS) entry which is preliminary data.</text>
</comment>
<dbReference type="InterPro" id="IPR007814">
    <property type="entry name" value="PaaA_PaaC"/>
</dbReference>
<dbReference type="EMBL" id="JBHSZI010000001">
    <property type="protein sequence ID" value="MFC7059438.1"/>
    <property type="molecule type" value="Genomic_DNA"/>
</dbReference>
<dbReference type="AlphaFoldDB" id="A0ABD5W873"/>
<dbReference type="NCBIfam" id="TIGR02156">
    <property type="entry name" value="PA_CoA_Oxy1"/>
    <property type="match status" value="1"/>
</dbReference>
<dbReference type="InterPro" id="IPR009078">
    <property type="entry name" value="Ferritin-like_SF"/>
</dbReference>
<evidence type="ECO:0000313" key="2">
    <source>
        <dbReference type="EMBL" id="MFC7059438.1"/>
    </source>
</evidence>
<dbReference type="PANTHER" id="PTHR30458">
    <property type="entry name" value="PHENYLACETIC ACID DEGRADATION PROTEIN PAA"/>
    <property type="match status" value="1"/>
</dbReference>
<dbReference type="Proteomes" id="UP001596445">
    <property type="component" value="Unassembled WGS sequence"/>
</dbReference>
<dbReference type="InterPro" id="IPR012347">
    <property type="entry name" value="Ferritin-like"/>
</dbReference>
<keyword evidence="3" id="KW-1185">Reference proteome</keyword>